<dbReference type="GO" id="GO:0005634">
    <property type="term" value="C:nucleus"/>
    <property type="evidence" value="ECO:0007669"/>
    <property type="project" value="TreeGrafter"/>
</dbReference>
<evidence type="ECO:0000313" key="13">
    <source>
        <dbReference type="Proteomes" id="UP001652700"/>
    </source>
</evidence>
<dbReference type="GO" id="GO:0004674">
    <property type="term" value="F:protein serine/threonine kinase activity"/>
    <property type="evidence" value="ECO:0007669"/>
    <property type="project" value="UniProtKB-KW"/>
</dbReference>
<proteinExistence type="inferred from homology"/>
<evidence type="ECO:0000256" key="7">
    <source>
        <dbReference type="ARBA" id="ARBA00022777"/>
    </source>
</evidence>
<dbReference type="GO" id="GO:0000408">
    <property type="term" value="C:EKC/KEOPS complex"/>
    <property type="evidence" value="ECO:0007669"/>
    <property type="project" value="UniProtKB-ARBA"/>
</dbReference>
<gene>
    <name evidence="14" type="primary">LOC114333690</name>
</gene>
<dbReference type="PANTHER" id="PTHR12209:SF0">
    <property type="entry name" value="EKC_KEOPS COMPLEX SUBUNIT TP53RK"/>
    <property type="match status" value="1"/>
</dbReference>
<dbReference type="FunCoup" id="A0A6P7FSP2">
    <property type="interactions" value="827"/>
</dbReference>
<evidence type="ECO:0000313" key="12">
    <source>
        <dbReference type="EnsemblMetazoa" id="XP_028139439.1"/>
    </source>
</evidence>
<dbReference type="FunFam" id="3.30.200.20:FF:000201">
    <property type="entry name" value="TP53-regulating kinase isoform X1"/>
    <property type="match status" value="1"/>
</dbReference>
<keyword evidence="3" id="KW-0723">Serine/threonine-protein kinase</keyword>
<sequence length="230" mass="26526">MENMKDFKLIKQGAEARIYKGSYLGKVTIAKERFTKTYRIPTLDTDLTKKRIIAESRALVRCKAAGLRTPVIYLVDFKRKTIFMEFIEHSQTVKDFIEEHSDRIEELSEFFFRIGKLLGTLHSNNIIHGDLTSSNILVVNKHGKDDFKNIDDLDLMPIDFGLSFIDSKTEDKGVDLYVLERALLSTHSVAEQLFPKILEGYKEEFKNGSQKVLLKFEDVRARGRKRTMVG</sequence>
<evidence type="ECO:0000256" key="5">
    <source>
        <dbReference type="ARBA" id="ARBA00022694"/>
    </source>
</evidence>
<evidence type="ECO:0000256" key="8">
    <source>
        <dbReference type="ARBA" id="ARBA00022840"/>
    </source>
</evidence>
<keyword evidence="5" id="KW-0819">tRNA processing</keyword>
<accession>A0A6P7FSP2</accession>
<dbReference type="GO" id="GO:0005524">
    <property type="term" value="F:ATP binding"/>
    <property type="evidence" value="ECO:0007669"/>
    <property type="project" value="UniProtKB-KW"/>
</dbReference>
<organism evidence="14">
    <name type="scientific">Diabrotica virgifera virgifera</name>
    <name type="common">western corn rootworm</name>
    <dbReference type="NCBI Taxonomy" id="50390"/>
    <lineage>
        <taxon>Eukaryota</taxon>
        <taxon>Metazoa</taxon>
        <taxon>Ecdysozoa</taxon>
        <taxon>Arthropoda</taxon>
        <taxon>Hexapoda</taxon>
        <taxon>Insecta</taxon>
        <taxon>Pterygota</taxon>
        <taxon>Neoptera</taxon>
        <taxon>Endopterygota</taxon>
        <taxon>Coleoptera</taxon>
        <taxon>Polyphaga</taxon>
        <taxon>Cucujiformia</taxon>
        <taxon>Chrysomeloidea</taxon>
        <taxon>Chrysomelidae</taxon>
        <taxon>Galerucinae</taxon>
        <taxon>Diabroticina</taxon>
        <taxon>Diabroticites</taxon>
        <taxon>Diabrotica</taxon>
    </lineage>
</organism>
<dbReference type="GeneID" id="114333690"/>
<dbReference type="Pfam" id="PF00069">
    <property type="entry name" value="Pkinase"/>
    <property type="match status" value="1"/>
</dbReference>
<keyword evidence="6" id="KW-0547">Nucleotide-binding</keyword>
<evidence type="ECO:0000256" key="3">
    <source>
        <dbReference type="ARBA" id="ARBA00022527"/>
    </source>
</evidence>
<dbReference type="EnsemblMetazoa" id="XM_028283638.2">
    <property type="protein sequence ID" value="XP_028139439.1"/>
    <property type="gene ID" value="LOC114333690"/>
</dbReference>
<comment type="catalytic activity">
    <reaction evidence="10">
        <text>L-seryl-[protein] + ATP = O-phospho-L-seryl-[protein] + ADP + H(+)</text>
        <dbReference type="Rhea" id="RHEA:17989"/>
        <dbReference type="Rhea" id="RHEA-COMP:9863"/>
        <dbReference type="Rhea" id="RHEA-COMP:11604"/>
        <dbReference type="ChEBI" id="CHEBI:15378"/>
        <dbReference type="ChEBI" id="CHEBI:29999"/>
        <dbReference type="ChEBI" id="CHEBI:30616"/>
        <dbReference type="ChEBI" id="CHEBI:83421"/>
        <dbReference type="ChEBI" id="CHEBI:456216"/>
        <dbReference type="EC" id="2.7.11.1"/>
    </reaction>
</comment>
<evidence type="ECO:0000256" key="2">
    <source>
        <dbReference type="ARBA" id="ARBA00012513"/>
    </source>
</evidence>
<evidence type="ECO:0000256" key="4">
    <source>
        <dbReference type="ARBA" id="ARBA00022679"/>
    </source>
</evidence>
<keyword evidence="13" id="KW-1185">Reference proteome</keyword>
<dbReference type="NCBIfam" id="TIGR03724">
    <property type="entry name" value="arch_bud32"/>
    <property type="match status" value="1"/>
</dbReference>
<dbReference type="AlphaFoldDB" id="A0A6P7FSP2"/>
<dbReference type="EC" id="2.7.11.1" evidence="2"/>
<dbReference type="InterPro" id="IPR008266">
    <property type="entry name" value="Tyr_kinase_AS"/>
</dbReference>
<evidence type="ECO:0000256" key="10">
    <source>
        <dbReference type="ARBA" id="ARBA00048679"/>
    </source>
</evidence>
<keyword evidence="8" id="KW-0067">ATP-binding</keyword>
<name>A0A6P7FSP2_DIAVI</name>
<dbReference type="Gene3D" id="1.10.510.10">
    <property type="entry name" value="Transferase(Phosphotransferase) domain 1"/>
    <property type="match status" value="1"/>
</dbReference>
<dbReference type="GO" id="GO:0008033">
    <property type="term" value="P:tRNA processing"/>
    <property type="evidence" value="ECO:0007669"/>
    <property type="project" value="UniProtKB-KW"/>
</dbReference>
<dbReference type="InParanoid" id="A0A6P7FSP2"/>
<dbReference type="GO" id="GO:0070525">
    <property type="term" value="P:tRNA threonylcarbamoyladenosine metabolic process"/>
    <property type="evidence" value="ECO:0007669"/>
    <property type="project" value="TreeGrafter"/>
</dbReference>
<dbReference type="SUPFAM" id="SSF56112">
    <property type="entry name" value="Protein kinase-like (PK-like)"/>
    <property type="match status" value="1"/>
</dbReference>
<reference evidence="14" key="1">
    <citation type="submission" date="2025-04" db="UniProtKB">
        <authorList>
            <consortium name="RefSeq"/>
        </authorList>
    </citation>
    <scope>IDENTIFICATION</scope>
    <source>
        <tissue evidence="14">Whole insect</tissue>
    </source>
</reference>
<evidence type="ECO:0000259" key="11">
    <source>
        <dbReference type="PROSITE" id="PS50011"/>
    </source>
</evidence>
<dbReference type="RefSeq" id="XP_028139439.1">
    <property type="nucleotide sequence ID" value="XM_028283638.1"/>
</dbReference>
<dbReference type="GO" id="GO:0005829">
    <property type="term" value="C:cytosol"/>
    <property type="evidence" value="ECO:0007669"/>
    <property type="project" value="TreeGrafter"/>
</dbReference>
<keyword evidence="7" id="KW-0418">Kinase</keyword>
<comment type="similarity">
    <text evidence="1">Belongs to the protein kinase superfamily. BUD32 family.</text>
</comment>
<evidence type="ECO:0000313" key="14">
    <source>
        <dbReference type="RefSeq" id="XP_028139439.1"/>
    </source>
</evidence>
<dbReference type="PROSITE" id="PS50011">
    <property type="entry name" value="PROTEIN_KINASE_DOM"/>
    <property type="match status" value="1"/>
</dbReference>
<keyword evidence="4" id="KW-0808">Transferase</keyword>
<dbReference type="PANTHER" id="PTHR12209">
    <property type="entry name" value="NON-SPECIFIC SERINE/THREONINE PROTEIN KINASE"/>
    <property type="match status" value="1"/>
</dbReference>
<feature type="domain" description="Protein kinase" evidence="11">
    <location>
        <begin position="4"/>
        <end position="230"/>
    </location>
</feature>
<dbReference type="KEGG" id="dvv:114333690"/>
<dbReference type="InterPro" id="IPR000719">
    <property type="entry name" value="Prot_kinase_dom"/>
</dbReference>
<dbReference type="Proteomes" id="UP001652700">
    <property type="component" value="Unplaced"/>
</dbReference>
<dbReference type="OrthoDB" id="3399at2759"/>
<evidence type="ECO:0000256" key="6">
    <source>
        <dbReference type="ARBA" id="ARBA00022741"/>
    </source>
</evidence>
<protein>
    <recommendedName>
        <fullName evidence="2">non-specific serine/threonine protein kinase</fullName>
        <ecNumber evidence="2">2.7.11.1</ecNumber>
    </recommendedName>
</protein>
<evidence type="ECO:0000256" key="9">
    <source>
        <dbReference type="ARBA" id="ARBA00047899"/>
    </source>
</evidence>
<dbReference type="PROSITE" id="PS00109">
    <property type="entry name" value="PROTEIN_KINASE_TYR"/>
    <property type="match status" value="1"/>
</dbReference>
<dbReference type="Gene3D" id="3.30.200.20">
    <property type="entry name" value="Phosphorylase Kinase, domain 1"/>
    <property type="match status" value="1"/>
</dbReference>
<evidence type="ECO:0000256" key="1">
    <source>
        <dbReference type="ARBA" id="ARBA00010630"/>
    </source>
</evidence>
<comment type="catalytic activity">
    <reaction evidence="9">
        <text>L-threonyl-[protein] + ATP = O-phospho-L-threonyl-[protein] + ADP + H(+)</text>
        <dbReference type="Rhea" id="RHEA:46608"/>
        <dbReference type="Rhea" id="RHEA-COMP:11060"/>
        <dbReference type="Rhea" id="RHEA-COMP:11605"/>
        <dbReference type="ChEBI" id="CHEBI:15378"/>
        <dbReference type="ChEBI" id="CHEBI:30013"/>
        <dbReference type="ChEBI" id="CHEBI:30616"/>
        <dbReference type="ChEBI" id="CHEBI:61977"/>
        <dbReference type="ChEBI" id="CHEBI:456216"/>
        <dbReference type="EC" id="2.7.11.1"/>
    </reaction>
</comment>
<dbReference type="CTD" id="136034380"/>
<dbReference type="InterPro" id="IPR022495">
    <property type="entry name" value="Bud32"/>
</dbReference>
<reference evidence="12" key="2">
    <citation type="submission" date="2025-05" db="UniProtKB">
        <authorList>
            <consortium name="EnsemblMetazoa"/>
        </authorList>
    </citation>
    <scope>IDENTIFICATION</scope>
</reference>
<dbReference type="InterPro" id="IPR011009">
    <property type="entry name" value="Kinase-like_dom_sf"/>
</dbReference>